<evidence type="ECO:0000256" key="1">
    <source>
        <dbReference type="ARBA" id="ARBA00023054"/>
    </source>
</evidence>
<dbReference type="GeneTree" id="ENSGT00940000160241"/>
<dbReference type="Pfam" id="PF25398">
    <property type="entry name" value="CUX1_N"/>
    <property type="match status" value="1"/>
</dbReference>
<dbReference type="GO" id="GO:0000977">
    <property type="term" value="F:RNA polymerase II transcription regulatory region sequence-specific DNA binding"/>
    <property type="evidence" value="ECO:0007669"/>
    <property type="project" value="TreeGrafter"/>
</dbReference>
<dbReference type="PANTHER" id="PTHR14043:SF5">
    <property type="entry name" value="HOMEOBOX PROTEIN CUT-LIKE 2"/>
    <property type="match status" value="1"/>
</dbReference>
<dbReference type="AlphaFoldDB" id="A0A667YDR5"/>
<reference evidence="3" key="1">
    <citation type="submission" date="2019-06" db="EMBL/GenBank/DDBJ databases">
        <authorList>
            <consortium name="Wellcome Sanger Institute Data Sharing"/>
        </authorList>
    </citation>
    <scope>NUCLEOTIDE SEQUENCE [LARGE SCALE GENOMIC DNA]</scope>
</reference>
<dbReference type="InterPro" id="IPR057476">
    <property type="entry name" value="Cux_N"/>
</dbReference>
<reference evidence="3" key="2">
    <citation type="submission" date="2025-08" db="UniProtKB">
        <authorList>
            <consortium name="Ensembl"/>
        </authorList>
    </citation>
    <scope>IDENTIFICATION</scope>
</reference>
<dbReference type="Ensembl" id="ENSMMDT00005025189.1">
    <property type="protein sequence ID" value="ENSMMDP00005024663.1"/>
    <property type="gene ID" value="ENSMMDG00005011853.1"/>
</dbReference>
<reference evidence="3" key="3">
    <citation type="submission" date="2025-09" db="UniProtKB">
        <authorList>
            <consortium name="Ensembl"/>
        </authorList>
    </citation>
    <scope>IDENTIFICATION</scope>
</reference>
<dbReference type="Proteomes" id="UP000472263">
    <property type="component" value="Chromosome 9"/>
</dbReference>
<evidence type="ECO:0000313" key="4">
    <source>
        <dbReference type="Proteomes" id="UP000472263"/>
    </source>
</evidence>
<evidence type="ECO:0000313" key="3">
    <source>
        <dbReference type="Ensembl" id="ENSMMDP00005024663.1"/>
    </source>
</evidence>
<evidence type="ECO:0000259" key="2">
    <source>
        <dbReference type="Pfam" id="PF25398"/>
    </source>
</evidence>
<accession>A0A667YDR5</accession>
<dbReference type="PANTHER" id="PTHR14043">
    <property type="entry name" value="CCAAT DISPLACEMENT PROTEIN-RELATED"/>
    <property type="match status" value="1"/>
</dbReference>
<feature type="domain" description="Cux N-terminal" evidence="2">
    <location>
        <begin position="3"/>
        <end position="101"/>
    </location>
</feature>
<sequence length="174" mass="20500">MAADVGSMFQYWKKFDLRRLQRELNSVASELAGRQEESEHSHKHLVELSREFKRNVPEEVREMVAPVLKSFQAQVVALNKRSKEAESAFLGIYKQLIEAPGESPTKTRDVHLHKQQQQHHKHHTHTHIHTHYFRNYLSLIKDYSLGINFTSCLYQYHWTSLLSTHTHIQTHTHV</sequence>
<dbReference type="InParanoid" id="A0A667YDR5"/>
<dbReference type="GO" id="GO:0005634">
    <property type="term" value="C:nucleus"/>
    <property type="evidence" value="ECO:0007669"/>
    <property type="project" value="TreeGrafter"/>
</dbReference>
<protein>
    <recommendedName>
        <fullName evidence="2">Cux N-terminal domain-containing protein</fullName>
    </recommendedName>
</protein>
<name>A0A667YDR5_9TELE</name>
<organism evidence="3 4">
    <name type="scientific">Myripristis murdjan</name>
    <name type="common">pinecone soldierfish</name>
    <dbReference type="NCBI Taxonomy" id="586833"/>
    <lineage>
        <taxon>Eukaryota</taxon>
        <taxon>Metazoa</taxon>
        <taxon>Chordata</taxon>
        <taxon>Craniata</taxon>
        <taxon>Vertebrata</taxon>
        <taxon>Euteleostomi</taxon>
        <taxon>Actinopterygii</taxon>
        <taxon>Neopterygii</taxon>
        <taxon>Teleostei</taxon>
        <taxon>Neoteleostei</taxon>
        <taxon>Acanthomorphata</taxon>
        <taxon>Holocentriformes</taxon>
        <taxon>Holocentridae</taxon>
        <taxon>Myripristis</taxon>
    </lineage>
</organism>
<proteinExistence type="predicted"/>
<dbReference type="GO" id="GO:0000981">
    <property type="term" value="F:DNA-binding transcription factor activity, RNA polymerase II-specific"/>
    <property type="evidence" value="ECO:0007669"/>
    <property type="project" value="TreeGrafter"/>
</dbReference>
<keyword evidence="4" id="KW-1185">Reference proteome</keyword>
<keyword evidence="1" id="KW-0175">Coiled coil</keyword>